<proteinExistence type="predicted"/>
<comment type="caution">
    <text evidence="1">The sequence shown here is derived from an EMBL/GenBank/DDBJ whole genome shotgun (WGS) entry which is preliminary data.</text>
</comment>
<keyword evidence="2" id="KW-1185">Reference proteome</keyword>
<accession>A0AAV9I0K6</accession>
<evidence type="ECO:0000313" key="2">
    <source>
        <dbReference type="Proteomes" id="UP001321749"/>
    </source>
</evidence>
<reference evidence="1" key="1">
    <citation type="journal article" date="2023" name="Mol. Phylogenet. Evol.">
        <title>Genome-scale phylogeny and comparative genomics of the fungal order Sordariales.</title>
        <authorList>
            <person name="Hensen N."/>
            <person name="Bonometti L."/>
            <person name="Westerberg I."/>
            <person name="Brannstrom I.O."/>
            <person name="Guillou S."/>
            <person name="Cros-Aarteil S."/>
            <person name="Calhoun S."/>
            <person name="Haridas S."/>
            <person name="Kuo A."/>
            <person name="Mondo S."/>
            <person name="Pangilinan J."/>
            <person name="Riley R."/>
            <person name="LaButti K."/>
            <person name="Andreopoulos B."/>
            <person name="Lipzen A."/>
            <person name="Chen C."/>
            <person name="Yan M."/>
            <person name="Daum C."/>
            <person name="Ng V."/>
            <person name="Clum A."/>
            <person name="Steindorff A."/>
            <person name="Ohm R.A."/>
            <person name="Martin F."/>
            <person name="Silar P."/>
            <person name="Natvig D.O."/>
            <person name="Lalanne C."/>
            <person name="Gautier V."/>
            <person name="Ament-Velasquez S.L."/>
            <person name="Kruys A."/>
            <person name="Hutchinson M.I."/>
            <person name="Powell A.J."/>
            <person name="Barry K."/>
            <person name="Miller A.N."/>
            <person name="Grigoriev I.V."/>
            <person name="Debuchy R."/>
            <person name="Gladieux P."/>
            <person name="Hiltunen Thoren M."/>
            <person name="Johannesson H."/>
        </authorList>
    </citation>
    <scope>NUCLEOTIDE SEQUENCE</scope>
    <source>
        <strain evidence="1">PSN324</strain>
    </source>
</reference>
<dbReference type="AlphaFoldDB" id="A0AAV9I0K6"/>
<gene>
    <name evidence="1" type="ORF">QBC42DRAFT_283420</name>
</gene>
<name>A0AAV9I0K6_9PEZI</name>
<evidence type="ECO:0000313" key="1">
    <source>
        <dbReference type="EMBL" id="KAK4465292.1"/>
    </source>
</evidence>
<dbReference type="EMBL" id="MU864940">
    <property type="protein sequence ID" value="KAK4465292.1"/>
    <property type="molecule type" value="Genomic_DNA"/>
</dbReference>
<organism evidence="1 2">
    <name type="scientific">Cladorrhinum samala</name>
    <dbReference type="NCBI Taxonomy" id="585594"/>
    <lineage>
        <taxon>Eukaryota</taxon>
        <taxon>Fungi</taxon>
        <taxon>Dikarya</taxon>
        <taxon>Ascomycota</taxon>
        <taxon>Pezizomycotina</taxon>
        <taxon>Sordariomycetes</taxon>
        <taxon>Sordariomycetidae</taxon>
        <taxon>Sordariales</taxon>
        <taxon>Podosporaceae</taxon>
        <taxon>Cladorrhinum</taxon>
    </lineage>
</organism>
<sequence>MAFQSPLSEAATMRRQSIISIIQSLPQGQGKSEQSLVEELISLQPALLAGLETRKFPRLSAEFLHWTLDASLLRKTLGNDHEQIAAFLQAFPRPDNQQGKSCIEYAPYRARVRALLKGKSDLPDHFWQQLGFTDCEDLCIERFSVKISIDLAPSLDALVPSCSPNPAEPWFPSVVCVRGVKEADHYRVTLFRHPSAPESLDQRAFNSISEAWRDILGWRFDLCNGNNVNLVDWVARSQGKQAASVQSEGLHSTPKRIVGMAALRRQAINLKVDRQYPAAIGAFNQDVVPLFYAGPVVRRSAAEIADVIEER</sequence>
<dbReference type="Proteomes" id="UP001321749">
    <property type="component" value="Unassembled WGS sequence"/>
</dbReference>
<protein>
    <submittedName>
        <fullName evidence="1">Uncharacterized protein</fullName>
    </submittedName>
</protein>
<reference evidence="1" key="2">
    <citation type="submission" date="2023-06" db="EMBL/GenBank/DDBJ databases">
        <authorList>
            <consortium name="Lawrence Berkeley National Laboratory"/>
            <person name="Mondo S.J."/>
            <person name="Hensen N."/>
            <person name="Bonometti L."/>
            <person name="Westerberg I."/>
            <person name="Brannstrom I.O."/>
            <person name="Guillou S."/>
            <person name="Cros-Aarteil S."/>
            <person name="Calhoun S."/>
            <person name="Haridas S."/>
            <person name="Kuo A."/>
            <person name="Pangilinan J."/>
            <person name="Riley R."/>
            <person name="Labutti K."/>
            <person name="Andreopoulos B."/>
            <person name="Lipzen A."/>
            <person name="Chen C."/>
            <person name="Yanf M."/>
            <person name="Daum C."/>
            <person name="Ng V."/>
            <person name="Clum A."/>
            <person name="Steindorff A."/>
            <person name="Ohm R."/>
            <person name="Martin F."/>
            <person name="Silar P."/>
            <person name="Natvig D."/>
            <person name="Lalanne C."/>
            <person name="Gautier V."/>
            <person name="Ament-Velasquez S.L."/>
            <person name="Kruys A."/>
            <person name="Hutchinson M.I."/>
            <person name="Powell A.J."/>
            <person name="Barry K."/>
            <person name="Miller A.N."/>
            <person name="Grigoriev I.V."/>
            <person name="Debuchy R."/>
            <person name="Gladieux P."/>
            <person name="Thoren M.H."/>
            <person name="Johannesson H."/>
        </authorList>
    </citation>
    <scope>NUCLEOTIDE SEQUENCE</scope>
    <source>
        <strain evidence="1">PSN324</strain>
    </source>
</reference>